<dbReference type="KEGG" id="mgot:MgSA37_01995"/>
<dbReference type="InterPro" id="IPR012910">
    <property type="entry name" value="Plug_dom"/>
</dbReference>
<comment type="subcellular location">
    <subcellularLocation>
        <location evidence="1 11">Cell outer membrane</location>
        <topology evidence="1 11">Multi-pass membrane protein</topology>
    </subcellularLocation>
</comment>
<dbReference type="EMBL" id="AP017313">
    <property type="protein sequence ID" value="BAU53824.1"/>
    <property type="molecule type" value="Genomic_DNA"/>
</dbReference>
<keyword evidence="5 11" id="KW-0812">Transmembrane</keyword>
<evidence type="ECO:0000256" key="5">
    <source>
        <dbReference type="ARBA" id="ARBA00022692"/>
    </source>
</evidence>
<dbReference type="PANTHER" id="PTHR32552:SF81">
    <property type="entry name" value="TONB-DEPENDENT OUTER MEMBRANE RECEPTOR"/>
    <property type="match status" value="1"/>
</dbReference>
<dbReference type="InterPro" id="IPR036942">
    <property type="entry name" value="Beta-barrel_TonB_sf"/>
</dbReference>
<keyword evidence="10 11" id="KW-0998">Cell outer membrane</keyword>
<organism evidence="13 14">
    <name type="scientific">Mucilaginibacter gotjawali</name>
    <dbReference type="NCBI Taxonomy" id="1550579"/>
    <lineage>
        <taxon>Bacteria</taxon>
        <taxon>Pseudomonadati</taxon>
        <taxon>Bacteroidota</taxon>
        <taxon>Sphingobacteriia</taxon>
        <taxon>Sphingobacteriales</taxon>
        <taxon>Sphingobacteriaceae</taxon>
        <taxon>Mucilaginibacter</taxon>
    </lineage>
</organism>
<keyword evidence="13" id="KW-0675">Receptor</keyword>
<comment type="similarity">
    <text evidence="11 12">Belongs to the TonB-dependent receptor family.</text>
</comment>
<evidence type="ECO:0000256" key="8">
    <source>
        <dbReference type="ARBA" id="ARBA00023077"/>
    </source>
</evidence>
<keyword evidence="7" id="KW-0406">Ion transport</keyword>
<dbReference type="NCBIfam" id="TIGR04056">
    <property type="entry name" value="OMP_RagA_SusC"/>
    <property type="match status" value="1"/>
</dbReference>
<accession>A0A0X8X111</accession>
<keyword evidence="4" id="KW-0410">Iron transport</keyword>
<evidence type="ECO:0000313" key="14">
    <source>
        <dbReference type="Proteomes" id="UP000218263"/>
    </source>
</evidence>
<protein>
    <submittedName>
        <fullName evidence="13">TonB dependent receptor</fullName>
    </submittedName>
</protein>
<dbReference type="Pfam" id="PF00593">
    <property type="entry name" value="TonB_dep_Rec_b-barrel"/>
    <property type="match status" value="1"/>
</dbReference>
<dbReference type="InterPro" id="IPR008969">
    <property type="entry name" value="CarboxyPept-like_regulatory"/>
</dbReference>
<dbReference type="SUPFAM" id="SSF56935">
    <property type="entry name" value="Porins"/>
    <property type="match status" value="1"/>
</dbReference>
<evidence type="ECO:0000256" key="7">
    <source>
        <dbReference type="ARBA" id="ARBA00023065"/>
    </source>
</evidence>
<dbReference type="RefSeq" id="WP_096351528.1">
    <property type="nucleotide sequence ID" value="NZ_AP017313.1"/>
</dbReference>
<keyword evidence="6" id="KW-0408">Iron</keyword>
<dbReference type="AlphaFoldDB" id="A0A0X8X111"/>
<dbReference type="NCBIfam" id="TIGR04057">
    <property type="entry name" value="SusC_RagA_signa"/>
    <property type="match status" value="1"/>
</dbReference>
<evidence type="ECO:0000256" key="9">
    <source>
        <dbReference type="ARBA" id="ARBA00023136"/>
    </source>
</evidence>
<evidence type="ECO:0000256" key="10">
    <source>
        <dbReference type="ARBA" id="ARBA00023237"/>
    </source>
</evidence>
<dbReference type="Proteomes" id="UP000218263">
    <property type="component" value="Chromosome"/>
</dbReference>
<dbReference type="GO" id="GO:0006826">
    <property type="term" value="P:iron ion transport"/>
    <property type="evidence" value="ECO:0007669"/>
    <property type="project" value="UniProtKB-KW"/>
</dbReference>
<name>A0A0X8X111_9SPHI</name>
<evidence type="ECO:0000256" key="3">
    <source>
        <dbReference type="ARBA" id="ARBA00022452"/>
    </source>
</evidence>
<sequence>MQFKNLLKVSLLALFCFFMVPAMAQNKTITGKVTDSKDGSPLIGASISAKGSTAGAITDINGAFKLTVPASTTTLVVSYIGYVSKDVLVTSDVVNVTLDANNNALNEVLVVGYGTVRKKDATGAVVKVNSADFVQGVTTDPLQQLQGKAAGVVVATTNGDPNGGLTVRIRGTVSLTGGNDPLYVIDGVEGADPRALSPNDVESFDILKDASSAAIYGSRAAGGVIMITTKQGKAGKAQVSFNTYVASESYEHLMDFANASQYLSMFQSFYGHPMATFNPASPSTTSNQGANTNWYKALLRTGLTHNENLSVAGGTDKSHYRASVTYTDQQGIALASERKDLNARFNFDQKTLDDKLLITMNLQATHTNANYTDGNAFSDAAFVPSVISEYDPLNPGHYQYINNTDETNPVPHLTDITNTGAINKMSGNLRLDYTLAKGLVISPFANGSLGNASYNLYLPPSNLLSAVNDQLNYTLNQTTVPGELLTDGDVDKSSTADYSVTYGIYANYKTTFGKSRLNLLGGYEGNQFNNTGLRVAAHNFNDITNYPNENIGAANLVTNKDINSYDNGFTLQSYFGRAEYNFNDKYYITGNVRYDYSNKLGLNNQSEVFPSVDAAWVVSNEDFLKQTTWLTSLKIRGGWGKVGDQSAISPYASQFLFGSTGNLYYDGATGTWLTSNFSTQNQNNDLKWETVTTVDLGVDFSLFQGRLTGNVDYYSKTTNNLLFDYTVPTGGQYFVGTILANVGTMTNKGFEFSLNGAIAKSKDFSWNLGANVSINRNKIVSLSGALNNTQFNVTQSQVGSTGGLGISGAVSQIGYLKVGYPIGTLLLPEYAGQDGSGKQLFYYNKNGSRQTTSNIGDLNMADDGTGDRRFYTTDPKFTYGISNNFTYKHFDLVIFLRGQYGSKGFNQNDMNFTSLQKLGTYAVLASAAKDHITSSSEPSSYFLESTSFLKVQNATLGYTFKLSENKYIDKLHIYVAGNNLYTFTSYKGIDAELTTAGGQTGIDQAIAYPRTRELSFGVNLTLK</sequence>
<dbReference type="PROSITE" id="PS52016">
    <property type="entry name" value="TONB_DEPENDENT_REC_3"/>
    <property type="match status" value="1"/>
</dbReference>
<dbReference type="GO" id="GO:0009279">
    <property type="term" value="C:cell outer membrane"/>
    <property type="evidence" value="ECO:0007669"/>
    <property type="project" value="UniProtKB-SubCell"/>
</dbReference>
<dbReference type="Gene3D" id="2.170.130.10">
    <property type="entry name" value="TonB-dependent receptor, plug domain"/>
    <property type="match status" value="1"/>
</dbReference>
<dbReference type="PANTHER" id="PTHR32552">
    <property type="entry name" value="FERRICHROME IRON RECEPTOR-RELATED"/>
    <property type="match status" value="1"/>
</dbReference>
<keyword evidence="8 12" id="KW-0798">TonB box</keyword>
<dbReference type="Pfam" id="PF13715">
    <property type="entry name" value="CarbopepD_reg_2"/>
    <property type="match status" value="1"/>
</dbReference>
<dbReference type="InterPro" id="IPR037066">
    <property type="entry name" value="Plug_dom_sf"/>
</dbReference>
<dbReference type="Gene3D" id="2.60.40.1120">
    <property type="entry name" value="Carboxypeptidase-like, regulatory domain"/>
    <property type="match status" value="1"/>
</dbReference>
<dbReference type="Pfam" id="PF07715">
    <property type="entry name" value="Plug"/>
    <property type="match status" value="1"/>
</dbReference>
<keyword evidence="14" id="KW-1185">Reference proteome</keyword>
<evidence type="ECO:0000256" key="2">
    <source>
        <dbReference type="ARBA" id="ARBA00022448"/>
    </source>
</evidence>
<dbReference type="InterPro" id="IPR023997">
    <property type="entry name" value="TonB-dep_OMP_SusC/RagA_CS"/>
</dbReference>
<keyword evidence="3 11" id="KW-1134">Transmembrane beta strand</keyword>
<evidence type="ECO:0000256" key="1">
    <source>
        <dbReference type="ARBA" id="ARBA00004571"/>
    </source>
</evidence>
<dbReference type="InterPro" id="IPR000531">
    <property type="entry name" value="Beta-barrel_TonB"/>
</dbReference>
<dbReference type="Gene3D" id="2.40.170.20">
    <property type="entry name" value="TonB-dependent receptor, beta-barrel domain"/>
    <property type="match status" value="1"/>
</dbReference>
<keyword evidence="2 11" id="KW-0813">Transport</keyword>
<reference evidence="13 14" key="1">
    <citation type="submission" date="2015-12" db="EMBL/GenBank/DDBJ databases">
        <title>Genome sequence of Mucilaginibacter gotjawali.</title>
        <authorList>
            <person name="Lee J.S."/>
            <person name="Lee K.C."/>
            <person name="Kim K.K."/>
            <person name="Lee B.W."/>
        </authorList>
    </citation>
    <scope>NUCLEOTIDE SEQUENCE [LARGE SCALE GENOMIC DNA]</scope>
    <source>
        <strain evidence="13 14">SA3-7</strain>
    </source>
</reference>
<gene>
    <name evidence="13" type="ORF">MgSA37_01995</name>
</gene>
<evidence type="ECO:0000313" key="13">
    <source>
        <dbReference type="EMBL" id="BAU53824.1"/>
    </source>
</evidence>
<evidence type="ECO:0000256" key="11">
    <source>
        <dbReference type="PROSITE-ProRule" id="PRU01360"/>
    </source>
</evidence>
<evidence type="ECO:0000256" key="6">
    <source>
        <dbReference type="ARBA" id="ARBA00023004"/>
    </source>
</evidence>
<proteinExistence type="inferred from homology"/>
<dbReference type="InterPro" id="IPR023996">
    <property type="entry name" value="TonB-dep_OMP_SusC/RagA"/>
</dbReference>
<dbReference type="SUPFAM" id="SSF49464">
    <property type="entry name" value="Carboxypeptidase regulatory domain-like"/>
    <property type="match status" value="1"/>
</dbReference>
<evidence type="ECO:0000256" key="12">
    <source>
        <dbReference type="RuleBase" id="RU003357"/>
    </source>
</evidence>
<evidence type="ECO:0000256" key="4">
    <source>
        <dbReference type="ARBA" id="ARBA00022496"/>
    </source>
</evidence>
<dbReference type="OrthoDB" id="9768177at2"/>
<dbReference type="InterPro" id="IPR039426">
    <property type="entry name" value="TonB-dep_rcpt-like"/>
</dbReference>
<keyword evidence="9 11" id="KW-0472">Membrane</keyword>